<gene>
    <name evidence="1" type="ORF">L484_015904</name>
</gene>
<reference evidence="2" key="1">
    <citation type="submission" date="2013-01" db="EMBL/GenBank/DDBJ databases">
        <title>Draft Genome Sequence of a Mulberry Tree, Morus notabilis C.K. Schneid.</title>
        <authorList>
            <person name="He N."/>
            <person name="Zhao S."/>
        </authorList>
    </citation>
    <scope>NUCLEOTIDE SEQUENCE</scope>
</reference>
<accession>W9QX25</accession>
<dbReference type="EMBL" id="KE343920">
    <property type="protein sequence ID" value="EXB46043.1"/>
    <property type="molecule type" value="Genomic_DNA"/>
</dbReference>
<proteinExistence type="predicted"/>
<dbReference type="AlphaFoldDB" id="W9QX25"/>
<sequence length="157" mass="17610">MFGEKCEKKERTLASNFGILDSLPYELEMQPPFHRLRLQIEALLVPILSRNFSAPKHRSEYPVTHPHRPTPFSPALSCISLMCLLVRNQTVVLHNSSNPDHCPFNLSISSLIEAGVNDGGEKQVLEWEASLMKVDKRMISWLNHHLKKGLSASGIGG</sequence>
<protein>
    <submittedName>
        <fullName evidence="1">Uncharacterized protein</fullName>
    </submittedName>
</protein>
<dbReference type="KEGG" id="mnt:21398982"/>
<evidence type="ECO:0000313" key="2">
    <source>
        <dbReference type="Proteomes" id="UP000030645"/>
    </source>
</evidence>
<name>W9QX25_9ROSA</name>
<evidence type="ECO:0000313" key="1">
    <source>
        <dbReference type="EMBL" id="EXB46043.1"/>
    </source>
</evidence>
<dbReference type="Proteomes" id="UP000030645">
    <property type="component" value="Unassembled WGS sequence"/>
</dbReference>
<keyword evidence="2" id="KW-1185">Reference proteome</keyword>
<organism evidence="1 2">
    <name type="scientific">Morus notabilis</name>
    <dbReference type="NCBI Taxonomy" id="981085"/>
    <lineage>
        <taxon>Eukaryota</taxon>
        <taxon>Viridiplantae</taxon>
        <taxon>Streptophyta</taxon>
        <taxon>Embryophyta</taxon>
        <taxon>Tracheophyta</taxon>
        <taxon>Spermatophyta</taxon>
        <taxon>Magnoliopsida</taxon>
        <taxon>eudicotyledons</taxon>
        <taxon>Gunneridae</taxon>
        <taxon>Pentapetalae</taxon>
        <taxon>rosids</taxon>
        <taxon>fabids</taxon>
        <taxon>Rosales</taxon>
        <taxon>Moraceae</taxon>
        <taxon>Moreae</taxon>
        <taxon>Morus</taxon>
    </lineage>
</organism>